<dbReference type="OrthoDB" id="324900at2"/>
<dbReference type="AlphaFoldDB" id="A0A1I6MCW7"/>
<dbReference type="EMBL" id="FOZL01000001">
    <property type="protein sequence ID" value="SFS13535.1"/>
    <property type="molecule type" value="Genomic_DNA"/>
</dbReference>
<proteinExistence type="predicted"/>
<keyword evidence="4" id="KW-1185">Reference proteome</keyword>
<dbReference type="RefSeq" id="WP_089839287.1">
    <property type="nucleotide sequence ID" value="NZ_FOZL01000001.1"/>
</dbReference>
<dbReference type="STRING" id="474950.SAMN05421771_2332"/>
<keyword evidence="1" id="KW-0472">Membrane</keyword>
<protein>
    <recommendedName>
        <fullName evidence="2">CAAX prenyl protease 2/Lysostaphin resistance protein A-like domain-containing protein</fullName>
    </recommendedName>
</protein>
<feature type="transmembrane region" description="Helical" evidence="1">
    <location>
        <begin position="157"/>
        <end position="178"/>
    </location>
</feature>
<dbReference type="GO" id="GO:0080120">
    <property type="term" value="P:CAAX-box protein maturation"/>
    <property type="evidence" value="ECO:0007669"/>
    <property type="project" value="UniProtKB-ARBA"/>
</dbReference>
<sequence>MTDFDPAPPAPAQSKLSDPAYLFVGDEGIRAGWGILIFIALWFLFAAGLMFVVAKARHLPPAPQAATAHLMAVSGTLFSEGALCLAALLATFVMSKIERRPMARFGFGGVKRLSQFLQGIFWGVACLSLLVAILHLTGHLQFDGRLLTNAAALRYGLLWLLGFLFVAGFEESLMRGYLQSTIGRGLAGLFPARYRHAASFWSAAIILSALFGASHGSNPGESPFGLVAAGLAGLVFCLALYRTGSLWWAIGFHVSWDWAQSFLYGVADSGTMVQGHLYATHPIGSALLSGGTTGPEGSIYLIPALAVAVAAILFTLPKTAPQ</sequence>
<feature type="transmembrane region" description="Helical" evidence="1">
    <location>
        <begin position="198"/>
        <end position="217"/>
    </location>
</feature>
<evidence type="ECO:0000256" key="1">
    <source>
        <dbReference type="SAM" id="Phobius"/>
    </source>
</evidence>
<feature type="transmembrane region" description="Helical" evidence="1">
    <location>
        <begin position="223"/>
        <end position="241"/>
    </location>
</feature>
<reference evidence="3 4" key="1">
    <citation type="submission" date="2016-10" db="EMBL/GenBank/DDBJ databases">
        <authorList>
            <person name="de Groot N.N."/>
        </authorList>
    </citation>
    <scope>NUCLEOTIDE SEQUENCE [LARGE SCALE GENOMIC DNA]</scope>
    <source>
        <strain evidence="3 4">DSM 21001</strain>
    </source>
</reference>
<evidence type="ECO:0000313" key="3">
    <source>
        <dbReference type="EMBL" id="SFS13535.1"/>
    </source>
</evidence>
<dbReference type="PANTHER" id="PTHR39430:SF1">
    <property type="entry name" value="PROTEASE"/>
    <property type="match status" value="1"/>
</dbReference>
<organism evidence="3 4">
    <name type="scientific">Granulicella pectinivorans</name>
    <dbReference type="NCBI Taxonomy" id="474950"/>
    <lineage>
        <taxon>Bacteria</taxon>
        <taxon>Pseudomonadati</taxon>
        <taxon>Acidobacteriota</taxon>
        <taxon>Terriglobia</taxon>
        <taxon>Terriglobales</taxon>
        <taxon>Acidobacteriaceae</taxon>
        <taxon>Granulicella</taxon>
    </lineage>
</organism>
<feature type="domain" description="CAAX prenyl protease 2/Lysostaphin resistance protein A-like" evidence="2">
    <location>
        <begin position="157"/>
        <end position="258"/>
    </location>
</feature>
<dbReference type="InterPro" id="IPR003675">
    <property type="entry name" value="Rce1/LyrA-like_dom"/>
</dbReference>
<dbReference type="Pfam" id="PF02517">
    <property type="entry name" value="Rce1-like"/>
    <property type="match status" value="1"/>
</dbReference>
<evidence type="ECO:0000313" key="4">
    <source>
        <dbReference type="Proteomes" id="UP000199024"/>
    </source>
</evidence>
<gene>
    <name evidence="3" type="ORF">SAMN05421771_2332</name>
</gene>
<dbReference type="Proteomes" id="UP000199024">
    <property type="component" value="Unassembled WGS sequence"/>
</dbReference>
<evidence type="ECO:0000259" key="2">
    <source>
        <dbReference type="Pfam" id="PF02517"/>
    </source>
</evidence>
<dbReference type="GO" id="GO:0004175">
    <property type="term" value="F:endopeptidase activity"/>
    <property type="evidence" value="ECO:0007669"/>
    <property type="project" value="UniProtKB-ARBA"/>
</dbReference>
<feature type="transmembrane region" description="Helical" evidence="1">
    <location>
        <begin position="299"/>
        <end position="316"/>
    </location>
</feature>
<accession>A0A1I6MCW7</accession>
<keyword evidence="1" id="KW-1133">Transmembrane helix</keyword>
<keyword evidence="1" id="KW-0812">Transmembrane</keyword>
<name>A0A1I6MCW7_9BACT</name>
<feature type="transmembrane region" description="Helical" evidence="1">
    <location>
        <begin position="116"/>
        <end position="137"/>
    </location>
</feature>
<feature type="transmembrane region" description="Helical" evidence="1">
    <location>
        <begin position="66"/>
        <end position="95"/>
    </location>
</feature>
<dbReference type="PANTHER" id="PTHR39430">
    <property type="entry name" value="MEMBRANE-ASSOCIATED PROTEASE-RELATED"/>
    <property type="match status" value="1"/>
</dbReference>
<feature type="transmembrane region" description="Helical" evidence="1">
    <location>
        <begin position="31"/>
        <end position="54"/>
    </location>
</feature>